<evidence type="ECO:0000259" key="1">
    <source>
        <dbReference type="Pfam" id="PF01755"/>
    </source>
</evidence>
<keyword evidence="2" id="KW-0808">Transferase</keyword>
<dbReference type="InterPro" id="IPR002654">
    <property type="entry name" value="Glyco_trans_25"/>
</dbReference>
<dbReference type="EMBL" id="MLAG01000041">
    <property type="protein sequence ID" value="OOF81676.1"/>
    <property type="molecule type" value="Genomic_DNA"/>
</dbReference>
<dbReference type="GO" id="GO:0016740">
    <property type="term" value="F:transferase activity"/>
    <property type="evidence" value="ECO:0007669"/>
    <property type="project" value="UniProtKB-KW"/>
</dbReference>
<accession>A0A1V3KVF2</accession>
<feature type="domain" description="Glycosyl transferase family 25" evidence="1">
    <location>
        <begin position="4"/>
        <end position="150"/>
    </location>
</feature>
<comment type="caution">
    <text evidence="2">The sequence shown here is derived from an EMBL/GenBank/DDBJ whole genome shotgun (WGS) entry which is preliminary data.</text>
</comment>
<gene>
    <name evidence="2" type="ORF">BKG92_08530</name>
</gene>
<evidence type="ECO:0000313" key="2">
    <source>
        <dbReference type="EMBL" id="OOF81676.1"/>
    </source>
</evidence>
<protein>
    <submittedName>
        <fullName evidence="2">LPS biosynthesis glycosyltransferase</fullName>
    </submittedName>
</protein>
<organism evidence="2 3">
    <name type="scientific">Rodentibacter ratti</name>
    <dbReference type="NCBI Taxonomy" id="1906745"/>
    <lineage>
        <taxon>Bacteria</taxon>
        <taxon>Pseudomonadati</taxon>
        <taxon>Pseudomonadota</taxon>
        <taxon>Gammaproteobacteria</taxon>
        <taxon>Pasteurellales</taxon>
        <taxon>Pasteurellaceae</taxon>
        <taxon>Rodentibacter</taxon>
    </lineage>
</organism>
<dbReference type="AlphaFoldDB" id="A0A1V3KVF2"/>
<name>A0A1V3KVF2_9PAST</name>
<dbReference type="CDD" id="cd06532">
    <property type="entry name" value="Glyco_transf_25"/>
    <property type="match status" value="1"/>
</dbReference>
<feature type="non-terminal residue" evidence="2">
    <location>
        <position position="151"/>
    </location>
</feature>
<sequence length="151" mass="17564">MMNIPIFIISLVDSPRRKIIAERLNGLGLEFIFFDAVYGKNLSDEDLSKIDYEFYPKNYDARKPLTLGEIGCAMSHIKLYEYLVENNIEQAIVLEDDAILSLYFKEILLDAMSKISPKYEILFLDHGKAKIYPFPKNLVERYRLARYISPS</sequence>
<proteinExistence type="predicted"/>
<reference evidence="2 3" key="1">
    <citation type="submission" date="2016-10" db="EMBL/GenBank/DDBJ databases">
        <title>Rodentibacter gen. nov. and new species.</title>
        <authorList>
            <person name="Christensen H."/>
        </authorList>
    </citation>
    <scope>NUCLEOTIDE SEQUENCE [LARGE SCALE GENOMIC DNA]</scope>
    <source>
        <strain evidence="2 3">Ac81</strain>
    </source>
</reference>
<keyword evidence="3" id="KW-1185">Reference proteome</keyword>
<dbReference type="Pfam" id="PF01755">
    <property type="entry name" value="Glyco_transf_25"/>
    <property type="match status" value="1"/>
</dbReference>
<evidence type="ECO:0000313" key="3">
    <source>
        <dbReference type="Proteomes" id="UP000188573"/>
    </source>
</evidence>
<dbReference type="Proteomes" id="UP000188573">
    <property type="component" value="Unassembled WGS sequence"/>
</dbReference>